<dbReference type="InterPro" id="IPR006551">
    <property type="entry name" value="Polynucleotide_phosphatase"/>
</dbReference>
<dbReference type="Pfam" id="PF08645">
    <property type="entry name" value="PNK3P"/>
    <property type="match status" value="1"/>
</dbReference>
<dbReference type="GO" id="GO:0006281">
    <property type="term" value="P:DNA repair"/>
    <property type="evidence" value="ECO:0007669"/>
    <property type="project" value="TreeGrafter"/>
</dbReference>
<gene>
    <name evidence="2" type="ORF">CIRG_07990</name>
</gene>
<evidence type="ECO:0000313" key="3">
    <source>
        <dbReference type="Proteomes" id="UP000054565"/>
    </source>
</evidence>
<protein>
    <submittedName>
        <fullName evidence="2">DNA kinase/phosphatase Pnk1</fullName>
    </submittedName>
</protein>
<dbReference type="Proteomes" id="UP000054565">
    <property type="component" value="Unassembled WGS sequence"/>
</dbReference>
<dbReference type="EMBL" id="DS028097">
    <property type="protein sequence ID" value="KMP08309.1"/>
    <property type="molecule type" value="Genomic_DNA"/>
</dbReference>
<dbReference type="InterPro" id="IPR013954">
    <property type="entry name" value="PNK3P"/>
</dbReference>
<dbReference type="AlphaFoldDB" id="A0A0J6YMD5"/>
<name>A0A0J6YMD5_COCIT</name>
<evidence type="ECO:0000313" key="2">
    <source>
        <dbReference type="EMBL" id="KMP08309.1"/>
    </source>
</evidence>
<accession>A0A0J6YMD5</accession>
<feature type="region of interest" description="Disordered" evidence="1">
    <location>
        <begin position="1"/>
        <end position="31"/>
    </location>
</feature>
<dbReference type="Gene3D" id="3.40.50.1000">
    <property type="entry name" value="HAD superfamily/HAD-like"/>
    <property type="match status" value="1"/>
</dbReference>
<dbReference type="GO" id="GO:0046403">
    <property type="term" value="F:polynucleotide 3'-phosphatase activity"/>
    <property type="evidence" value="ECO:0007669"/>
    <property type="project" value="TreeGrafter"/>
</dbReference>
<dbReference type="Pfam" id="PF13671">
    <property type="entry name" value="AAA_33"/>
    <property type="match status" value="1"/>
</dbReference>
<dbReference type="GO" id="GO:0046404">
    <property type="term" value="F:ATP-dependent polydeoxyribonucleotide 5'-hydroxyl-kinase activity"/>
    <property type="evidence" value="ECO:0007669"/>
    <property type="project" value="TreeGrafter"/>
</dbReference>
<dbReference type="STRING" id="404692.A0A0J6YMD5"/>
<reference evidence="3" key="1">
    <citation type="journal article" date="2010" name="Genome Res.">
        <title>Population genomic sequencing of Coccidioides fungi reveals recent hybridization and transposon control.</title>
        <authorList>
            <person name="Neafsey D.E."/>
            <person name="Barker B.M."/>
            <person name="Sharpton T.J."/>
            <person name="Stajich J.E."/>
            <person name="Park D.J."/>
            <person name="Whiston E."/>
            <person name="Hung C.-Y."/>
            <person name="McMahan C."/>
            <person name="White J."/>
            <person name="Sykes S."/>
            <person name="Heiman D."/>
            <person name="Young S."/>
            <person name="Zeng Q."/>
            <person name="Abouelleil A."/>
            <person name="Aftuck L."/>
            <person name="Bessette D."/>
            <person name="Brown A."/>
            <person name="FitzGerald M."/>
            <person name="Lui A."/>
            <person name="Macdonald J.P."/>
            <person name="Priest M."/>
            <person name="Orbach M.J."/>
            <person name="Galgiani J.N."/>
            <person name="Kirkland T.N."/>
            <person name="Cole G.T."/>
            <person name="Birren B.W."/>
            <person name="Henn M.R."/>
            <person name="Taylor J.W."/>
            <person name="Rounsley S.D."/>
        </authorList>
    </citation>
    <scope>NUCLEOTIDE SEQUENCE [LARGE SCALE GENOMIC DNA]</scope>
    <source>
        <strain evidence="3">RMSCC 2394</strain>
    </source>
</reference>
<dbReference type="PANTHER" id="PTHR12083:SF9">
    <property type="entry name" value="BIFUNCTIONAL POLYNUCLEOTIDE PHOSPHATASE_KINASE"/>
    <property type="match status" value="1"/>
</dbReference>
<dbReference type="SUPFAM" id="SSF56784">
    <property type="entry name" value="HAD-like"/>
    <property type="match status" value="1"/>
</dbReference>
<sequence length="456" mass="51619">MAREKQMKRTHSSVFAKREVSPPATKRKIESTTTREAVANFFKPPSKKPFQHLAWRTVDNSCLVAKYSTRPPVDNQAVPVKKRVAAFDLSGSNFLTRSLLPKDGTLILTKSGNTFPRNEHDWKWWNHCVPGRIKELYSKGYQVVIVTNQKKVLLKKVGKGAIGDSKSLTIFKSKVSMILKDLDVPLSVYAATEYDEYRKPRMGMWKLMLDDYDLDVEGVLDLEGSIFVGDAAGRPTDHSCVDRNFASNIGLKFYTPEEFFLGKPQEGVEAFNPKNFILDGTSRSSLPFPESHGQELVIFCGSPGAGKSTFFWKYLEPLKYKRVNQDILKTRPKCLSVAAEYLQAGDSVAVDNTNADPETRAYWVKLAKEHDVPIRCVYLSTPASICAHNNAVRAANPRLESLNPEKRTFLPDVAFRSFASRFEKPQLSEGFEDIIHIDFQFEGDPITRELWAQHWV</sequence>
<proteinExistence type="predicted"/>
<dbReference type="InterPro" id="IPR036412">
    <property type="entry name" value="HAD-like_sf"/>
</dbReference>
<dbReference type="InterPro" id="IPR006549">
    <property type="entry name" value="HAD-SF_hydro_IIIA"/>
</dbReference>
<dbReference type="FunFam" id="3.40.50.300:FF:000737">
    <property type="entry name" value="Bifunctional polynucleotide phosphatase/kinase"/>
    <property type="match status" value="1"/>
</dbReference>
<dbReference type="Gene3D" id="3.40.50.300">
    <property type="entry name" value="P-loop containing nucleotide triphosphate hydrolases"/>
    <property type="match status" value="1"/>
</dbReference>
<dbReference type="NCBIfam" id="TIGR01664">
    <property type="entry name" value="DNA-3'-Pase"/>
    <property type="match status" value="1"/>
</dbReference>
<dbReference type="NCBIfam" id="TIGR01662">
    <property type="entry name" value="HAD-SF-IIIA"/>
    <property type="match status" value="1"/>
</dbReference>
<keyword evidence="2" id="KW-0418">Kinase</keyword>
<dbReference type="OrthoDB" id="19045at2759"/>
<dbReference type="PANTHER" id="PTHR12083">
    <property type="entry name" value="BIFUNCTIONAL POLYNUCLEOTIDE PHOSPHATASE/KINASE"/>
    <property type="match status" value="1"/>
</dbReference>
<dbReference type="InterPro" id="IPR027417">
    <property type="entry name" value="P-loop_NTPase"/>
</dbReference>
<keyword evidence="2" id="KW-0808">Transferase</keyword>
<dbReference type="InterPro" id="IPR023214">
    <property type="entry name" value="HAD_sf"/>
</dbReference>
<organism evidence="2 3">
    <name type="scientific">Coccidioides immitis RMSCC 2394</name>
    <dbReference type="NCBI Taxonomy" id="404692"/>
    <lineage>
        <taxon>Eukaryota</taxon>
        <taxon>Fungi</taxon>
        <taxon>Dikarya</taxon>
        <taxon>Ascomycota</taxon>
        <taxon>Pezizomycotina</taxon>
        <taxon>Eurotiomycetes</taxon>
        <taxon>Eurotiomycetidae</taxon>
        <taxon>Onygenales</taxon>
        <taxon>Onygenaceae</taxon>
        <taxon>Coccidioides</taxon>
    </lineage>
</organism>
<evidence type="ECO:0000256" key="1">
    <source>
        <dbReference type="SAM" id="MobiDB-lite"/>
    </source>
</evidence>
<dbReference type="SUPFAM" id="SSF52540">
    <property type="entry name" value="P-loop containing nucleoside triphosphate hydrolases"/>
    <property type="match status" value="1"/>
</dbReference>
<dbReference type="GO" id="GO:0003690">
    <property type="term" value="F:double-stranded DNA binding"/>
    <property type="evidence" value="ECO:0007669"/>
    <property type="project" value="TreeGrafter"/>
</dbReference>